<reference evidence="1 2" key="1">
    <citation type="submission" date="2020-01" db="EMBL/GenBank/DDBJ databases">
        <authorList>
            <person name="Gupta K D."/>
        </authorList>
    </citation>
    <scope>NUCLEOTIDE SEQUENCE [LARGE SCALE GENOMIC DNA]</scope>
</reference>
<sequence>MDPDKPDLFLGLINELELLAGKNTLKNFMFNEVITHKAFPHLERFDLEFWVYCQERYDGPFAAYRSRLEDDWAERNRIQCPGVSVIPGLKFDCDVVIRGFAQSQLEPVVAQMHCAETFSQQNLNIRPMNAIY</sequence>
<dbReference type="Proteomes" id="UP000467700">
    <property type="component" value="Unassembled WGS sequence"/>
</dbReference>
<organism evidence="1 2">
    <name type="scientific">Cyclocybe aegerita</name>
    <name type="common">Black poplar mushroom</name>
    <name type="synonym">Agrocybe aegerita</name>
    <dbReference type="NCBI Taxonomy" id="1973307"/>
    <lineage>
        <taxon>Eukaryota</taxon>
        <taxon>Fungi</taxon>
        <taxon>Dikarya</taxon>
        <taxon>Basidiomycota</taxon>
        <taxon>Agaricomycotina</taxon>
        <taxon>Agaricomycetes</taxon>
        <taxon>Agaricomycetidae</taxon>
        <taxon>Agaricales</taxon>
        <taxon>Agaricineae</taxon>
        <taxon>Bolbitiaceae</taxon>
        <taxon>Cyclocybe</taxon>
    </lineage>
</organism>
<proteinExistence type="predicted"/>
<gene>
    <name evidence="1" type="ORF">AAE3_LOCUS3208</name>
</gene>
<evidence type="ECO:0000313" key="2">
    <source>
        <dbReference type="Proteomes" id="UP000467700"/>
    </source>
</evidence>
<keyword evidence="2" id="KW-1185">Reference proteome</keyword>
<dbReference type="EMBL" id="CACVBS010000031">
    <property type="protein sequence ID" value="CAA7261078.1"/>
    <property type="molecule type" value="Genomic_DNA"/>
</dbReference>
<protein>
    <submittedName>
        <fullName evidence="1">Uncharacterized protein</fullName>
    </submittedName>
</protein>
<name>A0A8S0WX98_CYCAE</name>
<evidence type="ECO:0000313" key="1">
    <source>
        <dbReference type="EMBL" id="CAA7261078.1"/>
    </source>
</evidence>
<comment type="caution">
    <text evidence="1">The sequence shown here is derived from an EMBL/GenBank/DDBJ whole genome shotgun (WGS) entry which is preliminary data.</text>
</comment>
<dbReference type="AlphaFoldDB" id="A0A8S0WX98"/>
<accession>A0A8S0WX98</accession>